<dbReference type="InParanoid" id="A0A409WKL3"/>
<dbReference type="Proteomes" id="UP000283269">
    <property type="component" value="Unassembled WGS sequence"/>
</dbReference>
<name>A0A409WKL3_PSICY</name>
<organism evidence="1 2">
    <name type="scientific">Psilocybe cyanescens</name>
    <dbReference type="NCBI Taxonomy" id="93625"/>
    <lineage>
        <taxon>Eukaryota</taxon>
        <taxon>Fungi</taxon>
        <taxon>Dikarya</taxon>
        <taxon>Basidiomycota</taxon>
        <taxon>Agaricomycotina</taxon>
        <taxon>Agaricomycetes</taxon>
        <taxon>Agaricomycetidae</taxon>
        <taxon>Agaricales</taxon>
        <taxon>Agaricineae</taxon>
        <taxon>Strophariaceae</taxon>
        <taxon>Psilocybe</taxon>
    </lineage>
</organism>
<protein>
    <submittedName>
        <fullName evidence="1">Uncharacterized protein</fullName>
    </submittedName>
</protein>
<proteinExistence type="predicted"/>
<comment type="caution">
    <text evidence="1">The sequence shown here is derived from an EMBL/GenBank/DDBJ whole genome shotgun (WGS) entry which is preliminary data.</text>
</comment>
<evidence type="ECO:0000313" key="1">
    <source>
        <dbReference type="EMBL" id="PPQ79056.1"/>
    </source>
</evidence>
<dbReference type="EMBL" id="NHYD01003395">
    <property type="protein sequence ID" value="PPQ79056.1"/>
    <property type="molecule type" value="Genomic_DNA"/>
</dbReference>
<keyword evidence="2" id="KW-1185">Reference proteome</keyword>
<sequence length="87" mass="9665">MAILIQLFAKNRSEVVLVHMVPIAVGHDLLEHRVPLVLFQPIGHFQHGVHTAFILDYICGTGLPYLLVCSQEVGYLIAMPDSREDAS</sequence>
<gene>
    <name evidence="1" type="ORF">CVT25_002365</name>
</gene>
<evidence type="ECO:0000313" key="2">
    <source>
        <dbReference type="Proteomes" id="UP000283269"/>
    </source>
</evidence>
<reference evidence="1 2" key="1">
    <citation type="journal article" date="2018" name="Evol. Lett.">
        <title>Horizontal gene cluster transfer increased hallucinogenic mushroom diversity.</title>
        <authorList>
            <person name="Reynolds H.T."/>
            <person name="Vijayakumar V."/>
            <person name="Gluck-Thaler E."/>
            <person name="Korotkin H.B."/>
            <person name="Matheny P.B."/>
            <person name="Slot J.C."/>
        </authorList>
    </citation>
    <scope>NUCLEOTIDE SEQUENCE [LARGE SCALE GENOMIC DNA]</scope>
    <source>
        <strain evidence="1 2">2631</strain>
    </source>
</reference>
<dbReference type="AlphaFoldDB" id="A0A409WKL3"/>
<accession>A0A409WKL3</accession>